<evidence type="ECO:0000256" key="1">
    <source>
        <dbReference type="HAMAP-Rule" id="MF_00864"/>
    </source>
</evidence>
<dbReference type="PIRSF" id="PIRSF005053">
    <property type="entry name" value="RNA_pol_F_arch"/>
    <property type="match status" value="1"/>
</dbReference>
<organism evidence="2 3">
    <name type="scientific">Candidatus Methanobinarius endosymbioticus</name>
    <dbReference type="NCBI Taxonomy" id="2006182"/>
    <lineage>
        <taxon>Archaea</taxon>
        <taxon>Methanobacteriati</taxon>
        <taxon>Methanobacteriota</taxon>
        <taxon>Methanomada group</taxon>
        <taxon>Methanobacteria</taxon>
        <taxon>Methanobacteriales</taxon>
        <taxon>Methanobacteriaceae</taxon>
        <taxon>Candidatus Methanobinarius</taxon>
    </lineage>
</organism>
<keyword evidence="1" id="KW-0240">DNA-directed RNA polymerase</keyword>
<dbReference type="InterPro" id="IPR005574">
    <property type="entry name" value="Rpb4/RPC9"/>
</dbReference>
<dbReference type="Gene3D" id="1.10.150.80">
    <property type="entry name" value="HRDC domain"/>
    <property type="match status" value="1"/>
</dbReference>
<keyword evidence="1" id="KW-0808">Transferase</keyword>
<dbReference type="GO" id="GO:0003899">
    <property type="term" value="F:DNA-directed RNA polymerase activity"/>
    <property type="evidence" value="ECO:0007669"/>
    <property type="project" value="UniProtKB-UniRule"/>
</dbReference>
<dbReference type="SUPFAM" id="SSF47819">
    <property type="entry name" value="HRDC-like"/>
    <property type="match status" value="1"/>
</dbReference>
<protein>
    <recommendedName>
        <fullName evidence="1">DNA-directed RNA polymerase subunit Rpo4</fullName>
        <ecNumber evidence="1">2.7.7.6</ecNumber>
    </recommendedName>
    <alternativeName>
        <fullName evidence="1">DNA-directed RNA polymerase subunit F</fullName>
    </alternativeName>
</protein>
<reference evidence="2 3" key="1">
    <citation type="submission" date="2018-06" db="EMBL/GenBank/DDBJ databases">
        <title>Genomic insight into two independent archaeal endosymbiosis events.</title>
        <authorList>
            <person name="Lind A.E."/>
            <person name="Lewis W.H."/>
            <person name="Spang A."/>
            <person name="Guy L."/>
            <person name="Embley M.T."/>
            <person name="Ettema T.J.G."/>
        </authorList>
    </citation>
    <scope>NUCLEOTIDE SEQUENCE [LARGE SCALE GENOMIC DNA]</scope>
    <source>
        <strain evidence="2">NOE</strain>
    </source>
</reference>
<dbReference type="GO" id="GO:0000166">
    <property type="term" value="F:nucleotide binding"/>
    <property type="evidence" value="ECO:0007669"/>
    <property type="project" value="InterPro"/>
</dbReference>
<keyword evidence="3" id="KW-1185">Reference proteome</keyword>
<dbReference type="AlphaFoldDB" id="A0A366MAX2"/>
<comment type="function">
    <text evidence="1">DNA-dependent RNA polymerase (RNAP) catalyzes the transcription of DNA into RNA using the four ribonucleoside triphosphates as substrates. This subunit is less well bound than the others.</text>
</comment>
<keyword evidence="1" id="KW-0963">Cytoplasm</keyword>
<comment type="catalytic activity">
    <reaction evidence="1">
        <text>RNA(n) + a ribonucleoside 5'-triphosphate = RNA(n+1) + diphosphate</text>
        <dbReference type="Rhea" id="RHEA:21248"/>
        <dbReference type="Rhea" id="RHEA-COMP:14527"/>
        <dbReference type="Rhea" id="RHEA-COMP:17342"/>
        <dbReference type="ChEBI" id="CHEBI:33019"/>
        <dbReference type="ChEBI" id="CHEBI:61557"/>
        <dbReference type="ChEBI" id="CHEBI:140395"/>
        <dbReference type="EC" id="2.7.7.6"/>
    </reaction>
</comment>
<dbReference type="GO" id="GO:0006352">
    <property type="term" value="P:DNA-templated transcription initiation"/>
    <property type="evidence" value="ECO:0007669"/>
    <property type="project" value="InterPro"/>
</dbReference>
<keyword evidence="1" id="KW-0804">Transcription</keyword>
<dbReference type="EC" id="2.7.7.6" evidence="1"/>
<dbReference type="InterPro" id="IPR044876">
    <property type="entry name" value="HRDC_dom_sf"/>
</dbReference>
<evidence type="ECO:0000313" key="3">
    <source>
        <dbReference type="Proteomes" id="UP000253099"/>
    </source>
</evidence>
<dbReference type="GO" id="GO:0005737">
    <property type="term" value="C:cytoplasm"/>
    <property type="evidence" value="ECO:0007669"/>
    <property type="project" value="UniProtKB-SubCell"/>
</dbReference>
<dbReference type="Pfam" id="PF03874">
    <property type="entry name" value="RNA_pol_Rpb4"/>
    <property type="match status" value="1"/>
</dbReference>
<dbReference type="HAMAP" id="MF_00864">
    <property type="entry name" value="RNApol_arch_Rpo4"/>
    <property type="match status" value="1"/>
</dbReference>
<dbReference type="PANTHER" id="PTHR39646:SF1">
    <property type="entry name" value="DNA-DIRECTED RNA POLYMERASE SUBUNIT RPO4"/>
    <property type="match status" value="1"/>
</dbReference>
<comment type="similarity">
    <text evidence="1">Belongs to the eukaryotic RPB4 RNA polymerase subunit family.</text>
</comment>
<dbReference type="Proteomes" id="UP000253099">
    <property type="component" value="Unassembled WGS sequence"/>
</dbReference>
<comment type="subcellular location">
    <subcellularLocation>
        <location evidence="1">Cytoplasm</location>
    </subcellularLocation>
</comment>
<dbReference type="PANTHER" id="PTHR39646">
    <property type="entry name" value="RNA POLYMERASE RPB4"/>
    <property type="match status" value="1"/>
</dbReference>
<gene>
    <name evidence="1" type="primary">rpo4</name>
    <name evidence="1" type="synonym">rpoF</name>
    <name evidence="2" type="ORF">ALNOE001_16660</name>
</gene>
<evidence type="ECO:0000313" key="2">
    <source>
        <dbReference type="EMBL" id="RBQ22699.1"/>
    </source>
</evidence>
<dbReference type="Gene3D" id="6.10.140.10">
    <property type="match status" value="1"/>
</dbReference>
<accession>A0A366MAX2</accession>
<name>A0A366MAX2_9EURY</name>
<proteinExistence type="inferred from homology"/>
<keyword evidence="1" id="KW-0548">Nucleotidyltransferase</keyword>
<dbReference type="GO" id="GO:0000428">
    <property type="term" value="C:DNA-directed RNA polymerase complex"/>
    <property type="evidence" value="ECO:0007669"/>
    <property type="project" value="UniProtKB-KW"/>
</dbReference>
<comment type="caution">
    <text evidence="2">The sequence shown here is derived from an EMBL/GenBank/DDBJ whole genome shotgun (WGS) entry which is preliminary data.</text>
</comment>
<dbReference type="InterPro" id="IPR010924">
    <property type="entry name" value="Rpo4"/>
</dbReference>
<sequence>MIGKKTLNNEPIPATKVKQILEEFSKNYELRYEQNLTLDHVTKFNKISLEDAEEMIGKLEAIVKKKHAVRIADIMPEDLSDLRLMFAKERVSIKKEELENILEIVDEYRYEE</sequence>
<comment type="subunit">
    <text evidence="1">Part of the RNA polymerase complex. Forms a stalk with Rpo7 that extends from the main structure.</text>
</comment>
<dbReference type="EMBL" id="NIZT01000054">
    <property type="protein sequence ID" value="RBQ22699.1"/>
    <property type="molecule type" value="Genomic_DNA"/>
</dbReference>
<dbReference type="InterPro" id="IPR010997">
    <property type="entry name" value="HRDC-like_sf"/>
</dbReference>